<dbReference type="InterPro" id="IPR026697">
    <property type="entry name" value="DNAAF6"/>
</dbReference>
<keyword evidence="5" id="KW-1185">Reference proteome</keyword>
<dbReference type="InterPro" id="IPR008978">
    <property type="entry name" value="HSP20-like_chaperone"/>
</dbReference>
<dbReference type="EMBL" id="JTDF01021344">
    <property type="protein sequence ID" value="KAF8561958.1"/>
    <property type="molecule type" value="Genomic_DNA"/>
</dbReference>
<dbReference type="GO" id="GO:0051087">
    <property type="term" value="F:protein-folding chaperone binding"/>
    <property type="evidence" value="ECO:0007669"/>
    <property type="project" value="InterPro"/>
</dbReference>
<evidence type="ECO:0000259" key="3">
    <source>
        <dbReference type="PROSITE" id="PS51203"/>
    </source>
</evidence>
<reference evidence="4 5" key="1">
    <citation type="submission" date="2019-07" db="EMBL/GenBank/DDBJ databases">
        <title>Annotation for the trematode Paragonimus westermani.</title>
        <authorList>
            <person name="Choi Y.-J."/>
        </authorList>
    </citation>
    <scope>NUCLEOTIDE SEQUENCE [LARGE SCALE GENOMIC DNA]</scope>
    <source>
        <strain evidence="4">180907_Pwestermani</strain>
    </source>
</reference>
<dbReference type="OrthoDB" id="25887at2759"/>
<name>A0A8T0D5D3_9TREM</name>
<organism evidence="4 5">
    <name type="scientific">Paragonimus westermani</name>
    <dbReference type="NCBI Taxonomy" id="34504"/>
    <lineage>
        <taxon>Eukaryota</taxon>
        <taxon>Metazoa</taxon>
        <taxon>Spiralia</taxon>
        <taxon>Lophotrochozoa</taxon>
        <taxon>Platyhelminthes</taxon>
        <taxon>Trematoda</taxon>
        <taxon>Digenea</taxon>
        <taxon>Plagiorchiida</taxon>
        <taxon>Troglotremata</taxon>
        <taxon>Troglotrematidae</taxon>
        <taxon>Paragonimus</taxon>
    </lineage>
</organism>
<dbReference type="Pfam" id="PF18201">
    <property type="entry name" value="PIH1_CS"/>
    <property type="match status" value="1"/>
</dbReference>
<evidence type="ECO:0000313" key="5">
    <source>
        <dbReference type="Proteomes" id="UP000699462"/>
    </source>
</evidence>
<evidence type="ECO:0000313" key="4">
    <source>
        <dbReference type="EMBL" id="KAF8561958.1"/>
    </source>
</evidence>
<feature type="region of interest" description="Disordered" evidence="2">
    <location>
        <begin position="15"/>
        <end position="50"/>
    </location>
</feature>
<dbReference type="PROSITE" id="PS51203">
    <property type="entry name" value="CS"/>
    <property type="match status" value="1"/>
</dbReference>
<dbReference type="Proteomes" id="UP000699462">
    <property type="component" value="Unassembled WGS sequence"/>
</dbReference>
<evidence type="ECO:0000256" key="2">
    <source>
        <dbReference type="SAM" id="MobiDB-lite"/>
    </source>
</evidence>
<dbReference type="InterPro" id="IPR041442">
    <property type="entry name" value="PIH1D1/2/3_CS-like"/>
</dbReference>
<feature type="domain" description="CS" evidence="3">
    <location>
        <begin position="122"/>
        <end position="207"/>
    </location>
</feature>
<gene>
    <name evidence="4" type="ORF">P879_01661</name>
</gene>
<dbReference type="AlphaFoldDB" id="A0A8T0D5D3"/>
<evidence type="ECO:0000256" key="1">
    <source>
        <dbReference type="ARBA" id="ARBA00008511"/>
    </source>
</evidence>
<dbReference type="CDD" id="cd06463">
    <property type="entry name" value="p23_like"/>
    <property type="match status" value="1"/>
</dbReference>
<dbReference type="PANTHER" id="PTHR21083:SF0">
    <property type="entry name" value="DYNEIN AXONEMAL ASSEMBLY FACTOR 6"/>
    <property type="match status" value="1"/>
</dbReference>
<protein>
    <recommendedName>
        <fullName evidence="3">CS domain-containing protein</fullName>
    </recommendedName>
</protein>
<sequence>MDQLFTHENITALQQLLKDPEEDVSDNDKEEARPSITRMKPGDIGPKAKQKCKFSSSLPHKMSLAKANVDNKKQRVPDPSAIWDAEEVPEGNEFEDIYDPRPQPEYELIYKQAVTTEDIYLPLGMKNPTTASCEFLVAKIKLPGCKKEDIILDVKEKFLDLRVPQYKLGLHLPNPVDPDSSRAEWIEEKHILEVTMRNKREFDFMNE</sequence>
<dbReference type="GO" id="GO:0070286">
    <property type="term" value="P:axonemal dynein complex assembly"/>
    <property type="evidence" value="ECO:0007669"/>
    <property type="project" value="InterPro"/>
</dbReference>
<accession>A0A8T0D5D3</accession>
<proteinExistence type="inferred from homology"/>
<dbReference type="SUPFAM" id="SSF49764">
    <property type="entry name" value="HSP20-like chaperones"/>
    <property type="match status" value="1"/>
</dbReference>
<dbReference type="GO" id="GO:0045505">
    <property type="term" value="F:dynein intermediate chain binding"/>
    <property type="evidence" value="ECO:0007669"/>
    <property type="project" value="TreeGrafter"/>
</dbReference>
<dbReference type="InterPro" id="IPR007052">
    <property type="entry name" value="CS_dom"/>
</dbReference>
<comment type="caution">
    <text evidence="4">The sequence shown here is derived from an EMBL/GenBank/DDBJ whole genome shotgun (WGS) entry which is preliminary data.</text>
</comment>
<dbReference type="GO" id="GO:0005737">
    <property type="term" value="C:cytoplasm"/>
    <property type="evidence" value="ECO:0007669"/>
    <property type="project" value="TreeGrafter"/>
</dbReference>
<comment type="similarity">
    <text evidence="1">Belongs to the PIH1 family.</text>
</comment>
<dbReference type="PANTHER" id="PTHR21083">
    <property type="entry name" value="TWISTER"/>
    <property type="match status" value="1"/>
</dbReference>